<gene>
    <name evidence="4" type="primary">cbiX</name>
    <name evidence="4" type="ORF">HMPREF0063_12427</name>
</gene>
<dbReference type="Pfam" id="PF01903">
    <property type="entry name" value="CbiX"/>
    <property type="match status" value="1"/>
</dbReference>
<name>E2SEG8_9ACTN</name>
<sequence length="244" mass="25108">MNRSLILCARGAEDPAGRADLSRLVNAVRREARGLDVVDCYLDGQEPGIAEVVASTSGPRALVPLVLVHDRAVSVDITRAAAVDASVTVTAPLGPDWVLAEIGVQRLIAAGARPSDTIVLAIDALVEDRAVTDVGKAARLLSAVWGGRVHVGSLGGPDTSLVEALDVARAYGRRVVVAPYLLTRGHALDVIGQAGADVVTAPILTHGAPDPRLVGLVLDRARSRSVPGAPQAAGPGDEPRLAHG</sequence>
<evidence type="ECO:0000313" key="4">
    <source>
        <dbReference type="EMBL" id="EFQ82445.1"/>
    </source>
</evidence>
<dbReference type="EC" id="4.99.1.3" evidence="4"/>
<dbReference type="Gene3D" id="3.40.50.1400">
    <property type="match status" value="2"/>
</dbReference>
<evidence type="ECO:0000256" key="2">
    <source>
        <dbReference type="ARBA" id="ARBA00023239"/>
    </source>
</evidence>
<dbReference type="AlphaFoldDB" id="E2SEG8"/>
<keyword evidence="5" id="KW-1185">Reference proteome</keyword>
<organism evidence="4 5">
    <name type="scientific">Aeromicrobium marinum DSM 15272</name>
    <dbReference type="NCBI Taxonomy" id="585531"/>
    <lineage>
        <taxon>Bacteria</taxon>
        <taxon>Bacillati</taxon>
        <taxon>Actinomycetota</taxon>
        <taxon>Actinomycetes</taxon>
        <taxon>Propionibacteriales</taxon>
        <taxon>Nocardioidaceae</taxon>
        <taxon>Aeromicrobium</taxon>
    </lineage>
</organism>
<dbReference type="GO" id="GO:0016852">
    <property type="term" value="F:sirohydrochlorin cobaltochelatase activity"/>
    <property type="evidence" value="ECO:0007669"/>
    <property type="project" value="UniProtKB-EC"/>
</dbReference>
<dbReference type="STRING" id="585531.HMPREF0063_12427"/>
<evidence type="ECO:0000256" key="1">
    <source>
        <dbReference type="ARBA" id="ARBA00022723"/>
    </source>
</evidence>
<dbReference type="HOGENOM" id="CLU_056929_1_0_11"/>
<keyword evidence="2 4" id="KW-0456">Lyase</keyword>
<protein>
    <submittedName>
        <fullName evidence="4">Sirohydrochlorin cobaltochelatase</fullName>
        <ecNumber evidence="4">4.99.1.3</ecNumber>
    </submittedName>
</protein>
<evidence type="ECO:0000313" key="5">
    <source>
        <dbReference type="Proteomes" id="UP000003111"/>
    </source>
</evidence>
<dbReference type="eggNOG" id="COG2138">
    <property type="taxonomic scope" value="Bacteria"/>
</dbReference>
<feature type="region of interest" description="Disordered" evidence="3">
    <location>
        <begin position="225"/>
        <end position="244"/>
    </location>
</feature>
<keyword evidence="1" id="KW-0479">Metal-binding</keyword>
<dbReference type="OrthoDB" id="7345302at2"/>
<dbReference type="GO" id="GO:0046872">
    <property type="term" value="F:metal ion binding"/>
    <property type="evidence" value="ECO:0007669"/>
    <property type="project" value="UniProtKB-KW"/>
</dbReference>
<reference evidence="4" key="1">
    <citation type="submission" date="2010-08" db="EMBL/GenBank/DDBJ databases">
        <authorList>
            <person name="Muzny D."/>
            <person name="Qin X."/>
            <person name="Buhay C."/>
            <person name="Dugan-Rocha S."/>
            <person name="Ding Y."/>
            <person name="Chen G."/>
            <person name="Hawes A."/>
            <person name="Holder M."/>
            <person name="Jhangiani S."/>
            <person name="Johnson A."/>
            <person name="Khan Z."/>
            <person name="Li Z."/>
            <person name="Liu W."/>
            <person name="Liu X."/>
            <person name="Perez L."/>
            <person name="Shen H."/>
            <person name="Wang Q."/>
            <person name="Watt J."/>
            <person name="Xi L."/>
            <person name="Xin Y."/>
            <person name="Zhou J."/>
            <person name="Deng J."/>
            <person name="Jiang H."/>
            <person name="Liu Y."/>
            <person name="Qu J."/>
            <person name="Song X.-Z."/>
            <person name="Zhang L."/>
            <person name="Villasana D."/>
            <person name="Johnson A."/>
            <person name="Liu J."/>
            <person name="Liyanage D."/>
            <person name="Lorensuhewa L."/>
            <person name="Robinson T."/>
            <person name="Song A."/>
            <person name="Song B.-B."/>
            <person name="Dinh H."/>
            <person name="Thornton R."/>
            <person name="Coyle M."/>
            <person name="Francisco L."/>
            <person name="Jackson L."/>
            <person name="Javaid M."/>
            <person name="Korchina V."/>
            <person name="Kovar C."/>
            <person name="Mata R."/>
            <person name="Mathew T."/>
            <person name="Ngo R."/>
            <person name="Nguyen L."/>
            <person name="Nguyen N."/>
            <person name="Okwuonu G."/>
            <person name="Ongeri F."/>
            <person name="Pham C."/>
            <person name="Simmons D."/>
            <person name="Wilczek-Boney K."/>
            <person name="Hale W."/>
            <person name="Jakkamsetti A."/>
            <person name="Pham P."/>
            <person name="Ruth R."/>
            <person name="San Lucas F."/>
            <person name="Warren J."/>
            <person name="Zhang J."/>
            <person name="Zhao Z."/>
            <person name="Zhou C."/>
            <person name="Zhu D."/>
            <person name="Lee S."/>
            <person name="Bess C."/>
            <person name="Blankenburg K."/>
            <person name="Forbes L."/>
            <person name="Fu Q."/>
            <person name="Gubbala S."/>
            <person name="Hirani K."/>
            <person name="Jayaseelan J.C."/>
            <person name="Lara F."/>
            <person name="Munidasa M."/>
            <person name="Palculict T."/>
            <person name="Patil S."/>
            <person name="Pu L.-L."/>
            <person name="Saada N."/>
            <person name="Tang L."/>
            <person name="Weissenberger G."/>
            <person name="Zhu Y."/>
            <person name="Hemphill L."/>
            <person name="Shang Y."/>
            <person name="Youmans B."/>
            <person name="Ayvaz T."/>
            <person name="Ross M."/>
            <person name="Santibanez J."/>
            <person name="Aqrawi P."/>
            <person name="Gross S."/>
            <person name="Joshi V."/>
            <person name="Fowler G."/>
            <person name="Nazareth L."/>
            <person name="Reid J."/>
            <person name="Worley K."/>
            <person name="Petrosino J."/>
            <person name="Highlander S."/>
            <person name="Gibbs R."/>
        </authorList>
    </citation>
    <scope>NUCLEOTIDE SEQUENCE [LARGE SCALE GENOMIC DNA]</scope>
    <source>
        <strain evidence="4">DSM 15272</strain>
    </source>
</reference>
<dbReference type="SUPFAM" id="SSF53800">
    <property type="entry name" value="Chelatase"/>
    <property type="match status" value="2"/>
</dbReference>
<dbReference type="InterPro" id="IPR002762">
    <property type="entry name" value="CbiX-like"/>
</dbReference>
<proteinExistence type="predicted"/>
<dbReference type="Proteomes" id="UP000003111">
    <property type="component" value="Unassembled WGS sequence"/>
</dbReference>
<dbReference type="RefSeq" id="WP_007077519.1">
    <property type="nucleotide sequence ID" value="NZ_CM001024.1"/>
</dbReference>
<accession>E2SEG8</accession>
<comment type="caution">
    <text evidence="4">The sequence shown here is derived from an EMBL/GenBank/DDBJ whole genome shotgun (WGS) entry which is preliminary data.</text>
</comment>
<dbReference type="EMBL" id="ACLF03000007">
    <property type="protein sequence ID" value="EFQ82445.1"/>
    <property type="molecule type" value="Genomic_DNA"/>
</dbReference>
<evidence type="ECO:0000256" key="3">
    <source>
        <dbReference type="SAM" id="MobiDB-lite"/>
    </source>
</evidence>